<reference evidence="1 2" key="1">
    <citation type="submission" date="2015-04" db="EMBL/GenBank/DDBJ databases">
        <title>Comparative genomics of rhizobia nodulating Arachis hypogaea in China.</title>
        <authorList>
            <person name="Li Y."/>
        </authorList>
    </citation>
    <scope>NUCLEOTIDE SEQUENCE [LARGE SCALE GENOMIC DNA]</scope>
    <source>
        <strain evidence="1 2">CCBAU 51787</strain>
    </source>
</reference>
<name>A0A4Q0SPQ3_9BRAD</name>
<dbReference type="Proteomes" id="UP000290565">
    <property type="component" value="Unassembled WGS sequence"/>
</dbReference>
<dbReference type="RefSeq" id="WP_164939233.1">
    <property type="nucleotide sequence ID" value="NZ_LBJM01000016.1"/>
</dbReference>
<sequence>MASDWNYSSFMPSPTTQKQSNNQYVIEVATGCRRIAPHVKLADCSILVRRTKFVQQLKHKAGGAVGENQDTAHRIDVAFIFLTHPDGTQLAYP</sequence>
<dbReference type="AlphaFoldDB" id="A0A4Q0SPQ3"/>
<evidence type="ECO:0000313" key="1">
    <source>
        <dbReference type="EMBL" id="RXH41382.1"/>
    </source>
</evidence>
<proteinExistence type="predicted"/>
<gene>
    <name evidence="1" type="ORF">XH94_07110</name>
</gene>
<comment type="caution">
    <text evidence="1">The sequence shown here is derived from an EMBL/GenBank/DDBJ whole genome shotgun (WGS) entry which is preliminary data.</text>
</comment>
<protein>
    <submittedName>
        <fullName evidence="1">Uncharacterized protein</fullName>
    </submittedName>
</protein>
<evidence type="ECO:0000313" key="2">
    <source>
        <dbReference type="Proteomes" id="UP000290565"/>
    </source>
</evidence>
<accession>A0A4Q0SPQ3</accession>
<dbReference type="EMBL" id="LBJM01000016">
    <property type="protein sequence ID" value="RXH41382.1"/>
    <property type="molecule type" value="Genomic_DNA"/>
</dbReference>
<organism evidence="1 2">
    <name type="scientific">Bradyrhizobium zhanjiangense</name>
    <dbReference type="NCBI Taxonomy" id="1325107"/>
    <lineage>
        <taxon>Bacteria</taxon>
        <taxon>Pseudomonadati</taxon>
        <taxon>Pseudomonadota</taxon>
        <taxon>Alphaproteobacteria</taxon>
        <taxon>Hyphomicrobiales</taxon>
        <taxon>Nitrobacteraceae</taxon>
        <taxon>Bradyrhizobium</taxon>
    </lineage>
</organism>